<accession>A0ABY7GSS8</accession>
<gene>
    <name evidence="3" type="ORF">O0S08_27655</name>
</gene>
<dbReference type="InterPro" id="IPR029062">
    <property type="entry name" value="Class_I_gatase-like"/>
</dbReference>
<feature type="compositionally biased region" description="Low complexity" evidence="1">
    <location>
        <begin position="19"/>
        <end position="95"/>
    </location>
</feature>
<keyword evidence="2" id="KW-0732">Signal</keyword>
<feature type="signal peptide" evidence="2">
    <location>
        <begin position="1"/>
        <end position="18"/>
    </location>
</feature>
<feature type="region of interest" description="Disordered" evidence="1">
    <location>
        <begin position="19"/>
        <end position="98"/>
    </location>
</feature>
<evidence type="ECO:0000256" key="1">
    <source>
        <dbReference type="SAM" id="MobiDB-lite"/>
    </source>
</evidence>
<dbReference type="RefSeq" id="WP_269032321.1">
    <property type="nucleotide sequence ID" value="NZ_CP114040.1"/>
</dbReference>
<organism evidence="3 4">
    <name type="scientific">Nannocystis punicea</name>
    <dbReference type="NCBI Taxonomy" id="2995304"/>
    <lineage>
        <taxon>Bacteria</taxon>
        <taxon>Pseudomonadati</taxon>
        <taxon>Myxococcota</taxon>
        <taxon>Polyangia</taxon>
        <taxon>Nannocystales</taxon>
        <taxon>Nannocystaceae</taxon>
        <taxon>Nannocystis</taxon>
    </lineage>
</organism>
<dbReference type="Proteomes" id="UP001164459">
    <property type="component" value="Chromosome"/>
</dbReference>
<sequence>MGSAAVWAALSLVSALSAGCSDDGTGQTATQATAPGTMTALPSTLSDGTTTGPTTGTSTDVSTSSSSTSTGEDTLTTTDAPTTGNPTGPKFDVGGADLGGGDTDGCNFSPDANLTGTVYAPNLQLPISGALVYVTSGPVEPPADGVYCAECVKLDCDTPSTFTGPDGSFTLPAVSGPNQKLVVQKGQFLRVVDLSIAPGPTALPTDQTNLPGQWNPAAGMWIPRIAVYDTDPDKVKNVLAKFGLGQVDGTGALLGGTENFTLVSDDTPAFLENLAEMNKYHIIFVPCATTKFWPGAPTVPDSRRENVKAYVAAGGKWYATDHSNEYIEQPFPDYQEFHAPAMPDIQPAYDSNGTVVDPEMLAWLQALPPALKDIGGGNPTLNNLPGILTRLNYSGIDVISPVIVQDMEGKDVDVGHHTWVEGPCASCSNPQMVRPMAITGQYGCGRMMYSTFENSSDNHPGLNPQELVLLYMILEIGVCFEQTPPPPPPG</sequence>
<protein>
    <submittedName>
        <fullName evidence="3">Uncharacterized protein</fullName>
    </submittedName>
</protein>
<name>A0ABY7GSS8_9BACT</name>
<evidence type="ECO:0000313" key="3">
    <source>
        <dbReference type="EMBL" id="WAS89987.1"/>
    </source>
</evidence>
<keyword evidence="4" id="KW-1185">Reference proteome</keyword>
<evidence type="ECO:0000313" key="4">
    <source>
        <dbReference type="Proteomes" id="UP001164459"/>
    </source>
</evidence>
<dbReference type="SUPFAM" id="SSF52317">
    <property type="entry name" value="Class I glutamine amidotransferase-like"/>
    <property type="match status" value="1"/>
</dbReference>
<feature type="chain" id="PRO_5046487184" evidence="2">
    <location>
        <begin position="19"/>
        <end position="490"/>
    </location>
</feature>
<dbReference type="EMBL" id="CP114040">
    <property type="protein sequence ID" value="WAS89987.1"/>
    <property type="molecule type" value="Genomic_DNA"/>
</dbReference>
<evidence type="ECO:0000256" key="2">
    <source>
        <dbReference type="SAM" id="SignalP"/>
    </source>
</evidence>
<proteinExistence type="predicted"/>
<reference evidence="3" key="1">
    <citation type="submission" date="2022-11" db="EMBL/GenBank/DDBJ databases">
        <title>Minimal conservation of predation-associated metabolite biosynthetic gene clusters underscores biosynthetic potential of Myxococcota including descriptions for ten novel species: Archangium lansinium sp. nov., Myxococcus landrumus sp. nov., Nannocystis bai.</title>
        <authorList>
            <person name="Ahearne A."/>
            <person name="Stevens C."/>
            <person name="Dowd S."/>
        </authorList>
    </citation>
    <scope>NUCLEOTIDE SEQUENCE</scope>
    <source>
        <strain evidence="3">Fl3</strain>
    </source>
</reference>